<evidence type="ECO:0000313" key="1">
    <source>
        <dbReference type="EMBL" id="SMP89480.1"/>
    </source>
</evidence>
<gene>
    <name evidence="1" type="ORF">SAMN05421679_10210</name>
</gene>
<proteinExistence type="predicted"/>
<evidence type="ECO:0008006" key="3">
    <source>
        <dbReference type="Google" id="ProtNLM"/>
    </source>
</evidence>
<dbReference type="RefSeq" id="WP_283415541.1">
    <property type="nucleotide sequence ID" value="NZ_FXUO01000002.1"/>
</dbReference>
<name>A0ABY1QZ29_9FLAO</name>
<sequence length="115" mass="13299">MSTPLEIINSTDYIITGEISYMTVFCSNHYFFVKPHTIWKSEKRGICPIIEVSATVRTPRGTFVAKPFISIGTNHSLFEVIQTRENVFKVMRMRNGKNEKPAVLKTYNHNFLEQI</sequence>
<evidence type="ECO:0000313" key="2">
    <source>
        <dbReference type="Proteomes" id="UP001158050"/>
    </source>
</evidence>
<keyword evidence="2" id="KW-1185">Reference proteome</keyword>
<accession>A0ABY1QZ29</accession>
<comment type="caution">
    <text evidence="1">The sequence shown here is derived from an EMBL/GenBank/DDBJ whole genome shotgun (WGS) entry which is preliminary data.</text>
</comment>
<reference evidence="1 2" key="1">
    <citation type="submission" date="2017-05" db="EMBL/GenBank/DDBJ databases">
        <authorList>
            <person name="Varghese N."/>
            <person name="Submissions S."/>
        </authorList>
    </citation>
    <scope>NUCLEOTIDE SEQUENCE [LARGE SCALE GENOMIC DNA]</scope>
    <source>
        <strain evidence="1 2">DSM 18015</strain>
    </source>
</reference>
<dbReference type="Proteomes" id="UP001158050">
    <property type="component" value="Unassembled WGS sequence"/>
</dbReference>
<dbReference type="EMBL" id="FXUO01000002">
    <property type="protein sequence ID" value="SMP89480.1"/>
    <property type="molecule type" value="Genomic_DNA"/>
</dbReference>
<protein>
    <recommendedName>
        <fullName evidence="3">MSP domain-containing protein</fullName>
    </recommendedName>
</protein>
<organism evidence="1 2">
    <name type="scientific">Epilithonimonas pallida</name>
    <dbReference type="NCBI Taxonomy" id="373671"/>
    <lineage>
        <taxon>Bacteria</taxon>
        <taxon>Pseudomonadati</taxon>
        <taxon>Bacteroidota</taxon>
        <taxon>Flavobacteriia</taxon>
        <taxon>Flavobacteriales</taxon>
        <taxon>Weeksellaceae</taxon>
        <taxon>Chryseobacterium group</taxon>
        <taxon>Epilithonimonas</taxon>
    </lineage>
</organism>